<dbReference type="InterPro" id="IPR036397">
    <property type="entry name" value="RNaseH_sf"/>
</dbReference>
<organism evidence="1 2">
    <name type="scientific">Plakobranchus ocellatus</name>
    <dbReference type="NCBI Taxonomy" id="259542"/>
    <lineage>
        <taxon>Eukaryota</taxon>
        <taxon>Metazoa</taxon>
        <taxon>Spiralia</taxon>
        <taxon>Lophotrochozoa</taxon>
        <taxon>Mollusca</taxon>
        <taxon>Gastropoda</taxon>
        <taxon>Heterobranchia</taxon>
        <taxon>Euthyneura</taxon>
        <taxon>Panpulmonata</taxon>
        <taxon>Sacoglossa</taxon>
        <taxon>Placobranchoidea</taxon>
        <taxon>Plakobranchidae</taxon>
        <taxon>Plakobranchus</taxon>
    </lineage>
</organism>
<sequence length="86" mass="10101">MSPWPANSPDLNPIEHLLDVMGRALRHQERQPINLQELAMELIRIWGEIPQRDICHLVLFMRRCVINSSGDLNIYYLVTLSFKELM</sequence>
<dbReference type="GO" id="GO:0003676">
    <property type="term" value="F:nucleic acid binding"/>
    <property type="evidence" value="ECO:0007669"/>
    <property type="project" value="InterPro"/>
</dbReference>
<evidence type="ECO:0000313" key="2">
    <source>
        <dbReference type="Proteomes" id="UP000735302"/>
    </source>
</evidence>
<reference evidence="1 2" key="1">
    <citation type="journal article" date="2021" name="Elife">
        <title>Chloroplast acquisition without the gene transfer in kleptoplastic sea slugs, Plakobranchus ocellatus.</title>
        <authorList>
            <person name="Maeda T."/>
            <person name="Takahashi S."/>
            <person name="Yoshida T."/>
            <person name="Shimamura S."/>
            <person name="Takaki Y."/>
            <person name="Nagai Y."/>
            <person name="Toyoda A."/>
            <person name="Suzuki Y."/>
            <person name="Arimoto A."/>
            <person name="Ishii H."/>
            <person name="Satoh N."/>
            <person name="Nishiyama T."/>
            <person name="Hasebe M."/>
            <person name="Maruyama T."/>
            <person name="Minagawa J."/>
            <person name="Obokata J."/>
            <person name="Shigenobu S."/>
        </authorList>
    </citation>
    <scope>NUCLEOTIDE SEQUENCE [LARGE SCALE GENOMIC DNA]</scope>
</reference>
<dbReference type="Gene3D" id="3.30.420.10">
    <property type="entry name" value="Ribonuclease H-like superfamily/Ribonuclease H"/>
    <property type="match status" value="1"/>
</dbReference>
<proteinExistence type="predicted"/>
<keyword evidence="2" id="KW-1185">Reference proteome</keyword>
<dbReference type="EMBL" id="BLXT01008013">
    <property type="protein sequence ID" value="GFO45131.1"/>
    <property type="molecule type" value="Genomic_DNA"/>
</dbReference>
<evidence type="ECO:0000313" key="1">
    <source>
        <dbReference type="EMBL" id="GFO45131.1"/>
    </source>
</evidence>
<name>A0AAV4DME4_9GAST</name>
<comment type="caution">
    <text evidence="1">The sequence shown here is derived from an EMBL/GenBank/DDBJ whole genome shotgun (WGS) entry which is preliminary data.</text>
</comment>
<gene>
    <name evidence="1" type="ORF">PoB_007163600</name>
</gene>
<protein>
    <submittedName>
        <fullName evidence="1">Transposase</fullName>
    </submittedName>
</protein>
<accession>A0AAV4DME4</accession>
<dbReference type="Proteomes" id="UP000735302">
    <property type="component" value="Unassembled WGS sequence"/>
</dbReference>
<dbReference type="AlphaFoldDB" id="A0AAV4DME4"/>